<proteinExistence type="inferred from homology"/>
<evidence type="ECO:0000256" key="3">
    <source>
        <dbReference type="ARBA" id="ARBA00022475"/>
    </source>
</evidence>
<keyword evidence="11" id="KW-1185">Reference proteome</keyword>
<evidence type="ECO:0000256" key="4">
    <source>
        <dbReference type="ARBA" id="ARBA00022692"/>
    </source>
</evidence>
<evidence type="ECO:0000256" key="6">
    <source>
        <dbReference type="ARBA" id="ARBA00023136"/>
    </source>
</evidence>
<dbReference type="GO" id="GO:0005886">
    <property type="term" value="C:plasma membrane"/>
    <property type="evidence" value="ECO:0007669"/>
    <property type="project" value="UniProtKB-SubCell"/>
</dbReference>
<dbReference type="EMBL" id="JAKLJA010000003">
    <property type="protein sequence ID" value="MCG5072977.1"/>
    <property type="molecule type" value="Genomic_DNA"/>
</dbReference>
<keyword evidence="2 7" id="KW-0813">Transport</keyword>
<dbReference type="Pfam" id="PF00528">
    <property type="entry name" value="BPD_transp_1"/>
    <property type="match status" value="1"/>
</dbReference>
<dbReference type="CDD" id="cd06261">
    <property type="entry name" value="TM_PBP2"/>
    <property type="match status" value="1"/>
</dbReference>
<feature type="transmembrane region" description="Helical" evidence="7">
    <location>
        <begin position="268"/>
        <end position="293"/>
    </location>
</feature>
<feature type="compositionally biased region" description="Pro residues" evidence="8">
    <location>
        <begin position="1"/>
        <end position="11"/>
    </location>
</feature>
<evidence type="ECO:0000259" key="9">
    <source>
        <dbReference type="PROSITE" id="PS50928"/>
    </source>
</evidence>
<dbReference type="Pfam" id="PF19300">
    <property type="entry name" value="BPD_transp_1_N"/>
    <property type="match status" value="1"/>
</dbReference>
<keyword evidence="4 7" id="KW-0812">Transmembrane</keyword>
<evidence type="ECO:0000256" key="5">
    <source>
        <dbReference type="ARBA" id="ARBA00022989"/>
    </source>
</evidence>
<feature type="transmembrane region" description="Helical" evidence="7">
    <location>
        <begin position="210"/>
        <end position="229"/>
    </location>
</feature>
<comment type="subcellular location">
    <subcellularLocation>
        <location evidence="1 7">Cell membrane</location>
        <topology evidence="1 7">Multi-pass membrane protein</topology>
    </subcellularLocation>
</comment>
<dbReference type="SUPFAM" id="SSF161098">
    <property type="entry name" value="MetI-like"/>
    <property type="match status" value="1"/>
</dbReference>
<keyword evidence="6 7" id="KW-0472">Membrane</keyword>
<evidence type="ECO:0000313" key="11">
    <source>
        <dbReference type="Proteomes" id="UP001139308"/>
    </source>
</evidence>
<dbReference type="Gene3D" id="1.10.3720.10">
    <property type="entry name" value="MetI-like"/>
    <property type="match status" value="1"/>
</dbReference>
<keyword evidence="3" id="KW-1003">Cell membrane</keyword>
<feature type="transmembrane region" description="Helical" evidence="7">
    <location>
        <begin position="41"/>
        <end position="62"/>
    </location>
</feature>
<dbReference type="PROSITE" id="PS50928">
    <property type="entry name" value="ABC_TM1"/>
    <property type="match status" value="1"/>
</dbReference>
<feature type="domain" description="ABC transmembrane type-1" evidence="9">
    <location>
        <begin position="127"/>
        <end position="336"/>
    </location>
</feature>
<evidence type="ECO:0000256" key="7">
    <source>
        <dbReference type="RuleBase" id="RU363032"/>
    </source>
</evidence>
<name>A0A9X1RNY1_9BURK</name>
<dbReference type="InterPro" id="IPR000515">
    <property type="entry name" value="MetI-like"/>
</dbReference>
<sequence length="349" mass="37141">MATPLTRPPSIDPHDPHPPPGARSVGAARGTGAARFLAQRALWALFTLWLLSVLVFAGGQLLPGDIGRAVLGPLADARAVAALNHQLGADRPLLDQYVRWIGHALRGDFGTSWTFRQPVAPLVGDALLQSAKLGLLAFVVVVPLGIGGGVWAALHGGRWLDRLISTLGLCASAVPEFVSSIALILVFGIWLRWLPIEAVAPPGASLLETLRHLVLPVLPLVFVFFGYLARIARAGMLDALEADYTRTAILKGLPRRVVIVRHVLRNALLPSVTVAATQLGYLIGGLVVVESLFRYPGIGSLIYNAAKAKDFPLLEAGVLTVGLVYTVANLAADLLHALFDPRLRAQKGS</sequence>
<accession>A0A9X1RNY1</accession>
<evidence type="ECO:0000313" key="10">
    <source>
        <dbReference type="EMBL" id="MCG5072977.1"/>
    </source>
</evidence>
<feature type="transmembrane region" description="Helical" evidence="7">
    <location>
        <begin position="166"/>
        <end position="190"/>
    </location>
</feature>
<dbReference type="PANTHER" id="PTHR43163:SF6">
    <property type="entry name" value="DIPEPTIDE TRANSPORT SYSTEM PERMEASE PROTEIN DPPB-RELATED"/>
    <property type="match status" value="1"/>
</dbReference>
<evidence type="ECO:0000256" key="8">
    <source>
        <dbReference type="SAM" id="MobiDB-lite"/>
    </source>
</evidence>
<organism evidence="10 11">
    <name type="scientific">Paraburkholderia tagetis</name>
    <dbReference type="NCBI Taxonomy" id="2913261"/>
    <lineage>
        <taxon>Bacteria</taxon>
        <taxon>Pseudomonadati</taxon>
        <taxon>Pseudomonadota</taxon>
        <taxon>Betaproteobacteria</taxon>
        <taxon>Burkholderiales</taxon>
        <taxon>Burkholderiaceae</taxon>
        <taxon>Paraburkholderia</taxon>
    </lineage>
</organism>
<comment type="caution">
    <text evidence="10">The sequence shown here is derived from an EMBL/GenBank/DDBJ whole genome shotgun (WGS) entry which is preliminary data.</text>
</comment>
<evidence type="ECO:0000256" key="1">
    <source>
        <dbReference type="ARBA" id="ARBA00004651"/>
    </source>
</evidence>
<feature type="region of interest" description="Disordered" evidence="8">
    <location>
        <begin position="1"/>
        <end position="26"/>
    </location>
</feature>
<dbReference type="Proteomes" id="UP001139308">
    <property type="component" value="Unassembled WGS sequence"/>
</dbReference>
<feature type="transmembrane region" description="Helical" evidence="7">
    <location>
        <begin position="313"/>
        <end position="339"/>
    </location>
</feature>
<dbReference type="RefSeq" id="WP_238462715.1">
    <property type="nucleotide sequence ID" value="NZ_JAKLJA010000003.1"/>
</dbReference>
<protein>
    <submittedName>
        <fullName evidence="10">ABC transporter permease</fullName>
    </submittedName>
</protein>
<dbReference type="InterPro" id="IPR045621">
    <property type="entry name" value="BPD_transp_1_N"/>
</dbReference>
<dbReference type="AlphaFoldDB" id="A0A9X1RNY1"/>
<keyword evidence="5 7" id="KW-1133">Transmembrane helix</keyword>
<dbReference type="InterPro" id="IPR035906">
    <property type="entry name" value="MetI-like_sf"/>
</dbReference>
<feature type="transmembrane region" description="Helical" evidence="7">
    <location>
        <begin position="133"/>
        <end position="154"/>
    </location>
</feature>
<reference evidence="10" key="1">
    <citation type="submission" date="2022-01" db="EMBL/GenBank/DDBJ databases">
        <title>Genome sequence and assembly of Parabukholderia sp. RG36.</title>
        <authorList>
            <person name="Chhetri G."/>
        </authorList>
    </citation>
    <scope>NUCLEOTIDE SEQUENCE</scope>
    <source>
        <strain evidence="10">RG36</strain>
    </source>
</reference>
<evidence type="ECO:0000256" key="2">
    <source>
        <dbReference type="ARBA" id="ARBA00022448"/>
    </source>
</evidence>
<comment type="similarity">
    <text evidence="7">Belongs to the binding-protein-dependent transport system permease family.</text>
</comment>
<dbReference type="PANTHER" id="PTHR43163">
    <property type="entry name" value="DIPEPTIDE TRANSPORT SYSTEM PERMEASE PROTEIN DPPB-RELATED"/>
    <property type="match status" value="1"/>
</dbReference>
<dbReference type="GO" id="GO:0055085">
    <property type="term" value="P:transmembrane transport"/>
    <property type="evidence" value="ECO:0007669"/>
    <property type="project" value="InterPro"/>
</dbReference>
<gene>
    <name evidence="10" type="ORF">L5014_06290</name>
</gene>